<name>A0A2S2NHA5_SCHGA</name>
<sequence length="377" mass="43362">MSSKQWVVGYFKKENKYSVIPFTWILNCGNVNLSKWPMYGVVDSMIMEATYPELDWPTFPVQIVSQIFNTFEDAKIKEKELFLSASESESPVKKKRKSRKVYPAQIEVESDSACSSTHTTPIKVLKTNHVVDHQQSGSSAYAELQINQISDQLLPSNIISSSMNTLYDTPYDTDAYTAEKELPMFELNTQSVDHSMSSVSTENQKELVKKYNDNMMNNLFKNVISILAYIKRLDSKIDSLIQNNNNVQINQTFNNDFEKIFPLKNVEAVDDMENKLKLDENTSGQLRNLLQKIGGTGLKNFVKRVLERIFTNELSTKYSWTGFKDNHALKNLKIIKTMKDVANSTFSETEANFEAHIKDWFRHGSQRYAREQQKESS</sequence>
<organism evidence="2">
    <name type="scientific">Schizaphis graminum</name>
    <name type="common">Green bug aphid</name>
    <dbReference type="NCBI Taxonomy" id="13262"/>
    <lineage>
        <taxon>Eukaryota</taxon>
        <taxon>Metazoa</taxon>
        <taxon>Ecdysozoa</taxon>
        <taxon>Arthropoda</taxon>
        <taxon>Hexapoda</taxon>
        <taxon>Insecta</taxon>
        <taxon>Pterygota</taxon>
        <taxon>Neoptera</taxon>
        <taxon>Paraneoptera</taxon>
        <taxon>Hemiptera</taxon>
        <taxon>Sternorrhyncha</taxon>
        <taxon>Aphidomorpha</taxon>
        <taxon>Aphidoidea</taxon>
        <taxon>Aphididae</taxon>
        <taxon>Aphidini</taxon>
        <taxon>Schizaphis</taxon>
    </lineage>
</organism>
<reference evidence="2" key="1">
    <citation type="submission" date="2018-04" db="EMBL/GenBank/DDBJ databases">
        <title>Transcriptome of Schizaphis graminum biotype I.</title>
        <authorList>
            <person name="Scully E.D."/>
            <person name="Geib S.M."/>
            <person name="Palmer N.A."/>
            <person name="Koch K."/>
            <person name="Bradshaw J."/>
            <person name="Heng-Moss T."/>
            <person name="Sarath G."/>
        </authorList>
    </citation>
    <scope>NUCLEOTIDE SEQUENCE</scope>
</reference>
<dbReference type="InterPro" id="IPR032071">
    <property type="entry name" value="DUF4806"/>
</dbReference>
<protein>
    <recommendedName>
        <fullName evidence="1">DUF4806 domain-containing protein</fullName>
    </recommendedName>
</protein>
<evidence type="ECO:0000259" key="1">
    <source>
        <dbReference type="Pfam" id="PF16064"/>
    </source>
</evidence>
<dbReference type="PANTHER" id="PTHR34153:SF2">
    <property type="entry name" value="SI:CH211-262H13.3-RELATED"/>
    <property type="match status" value="1"/>
</dbReference>
<proteinExistence type="predicted"/>
<dbReference type="Pfam" id="PF16064">
    <property type="entry name" value="DUF4806"/>
    <property type="match status" value="1"/>
</dbReference>
<dbReference type="EMBL" id="GGMR01003900">
    <property type="protein sequence ID" value="MBY16519.1"/>
    <property type="molecule type" value="Transcribed_RNA"/>
</dbReference>
<dbReference type="PANTHER" id="PTHR34153">
    <property type="entry name" value="SI:CH211-262H13.3-RELATED-RELATED"/>
    <property type="match status" value="1"/>
</dbReference>
<feature type="domain" description="DUF4806" evidence="1">
    <location>
        <begin position="260"/>
        <end position="336"/>
    </location>
</feature>
<gene>
    <name evidence="2" type="ORF">g.114492</name>
</gene>
<accession>A0A2S2NHA5</accession>
<dbReference type="AlphaFoldDB" id="A0A2S2NHA5"/>
<evidence type="ECO:0000313" key="2">
    <source>
        <dbReference type="EMBL" id="MBY16519.1"/>
    </source>
</evidence>